<dbReference type="Proteomes" id="UP000515292">
    <property type="component" value="Chromosome"/>
</dbReference>
<keyword evidence="2" id="KW-1185">Reference proteome</keyword>
<dbReference type="AlphaFoldDB" id="A0A7G5IMI7"/>
<dbReference type="Gene3D" id="3.90.850.10">
    <property type="entry name" value="Fumarylacetoacetase-like, C-terminal domain"/>
    <property type="match status" value="1"/>
</dbReference>
<dbReference type="InterPro" id="IPR009645">
    <property type="entry name" value="GguC"/>
</dbReference>
<name>A0A7G5IMI7_9SPHN</name>
<organism evidence="1 2">
    <name type="scientific">Sandaracinobacteroides saxicola</name>
    <dbReference type="NCBI Taxonomy" id="2759707"/>
    <lineage>
        <taxon>Bacteria</taxon>
        <taxon>Pseudomonadati</taxon>
        <taxon>Pseudomonadota</taxon>
        <taxon>Alphaproteobacteria</taxon>
        <taxon>Sphingomonadales</taxon>
        <taxon>Sphingosinicellaceae</taxon>
        <taxon>Sandaracinobacteroides</taxon>
    </lineage>
</organism>
<protein>
    <submittedName>
        <fullName evidence="1">FAH family protein</fullName>
    </submittedName>
</protein>
<dbReference type="GO" id="GO:0003824">
    <property type="term" value="F:catalytic activity"/>
    <property type="evidence" value="ECO:0007669"/>
    <property type="project" value="InterPro"/>
</dbReference>
<dbReference type="PIRSF" id="PIRSF033905">
    <property type="entry name" value="UCP033905"/>
    <property type="match status" value="1"/>
</dbReference>
<dbReference type="InterPro" id="IPR036663">
    <property type="entry name" value="Fumarylacetoacetase_C_sf"/>
</dbReference>
<dbReference type="SUPFAM" id="SSF56529">
    <property type="entry name" value="FAH"/>
    <property type="match status" value="1"/>
</dbReference>
<accession>A0A7G5IMI7</accession>
<gene>
    <name evidence="1" type="ORF">H3309_08220</name>
</gene>
<proteinExistence type="predicted"/>
<evidence type="ECO:0000313" key="1">
    <source>
        <dbReference type="EMBL" id="QMW24579.1"/>
    </source>
</evidence>
<dbReference type="NCBIfam" id="NF040903">
    <property type="entry name" value="GguC"/>
    <property type="match status" value="1"/>
</dbReference>
<sequence>MLLVQFRDANGAAVCGLLDGDIVRAHAASRSTYDHVRDCLAAGQGLIDSADAFGGAAMGFADLAAGERLLPPLTHPDPRRCLVSGTGLTHRGSADTRALMHMPDDAAASDTMRLFTAGVKGGRPAGDAPGVLPEWFYKGDGDSIVAPGAAMPSPGFALADGEEPELAMLYVIDNNGIPRRIGSAIGNEFSDHETERLNYLYLAHSKLRDCSFGPALRVGAPPADIHGETRILRAGREVWRKRFATGEANMTHNLANLEHHHFRYARHCRPGDVHVHFLGTAVLSFADGFMVDDGDVIEIGADSYGPPLRNVVRRAPDGTVMTKVQPA</sequence>
<dbReference type="KEGG" id="sand:H3309_08220"/>
<evidence type="ECO:0000313" key="2">
    <source>
        <dbReference type="Proteomes" id="UP000515292"/>
    </source>
</evidence>
<reference evidence="1 2" key="1">
    <citation type="submission" date="2020-07" db="EMBL/GenBank/DDBJ databases">
        <title>Complete genome sequence for Sandaracinobacter sp. M6.</title>
        <authorList>
            <person name="Tang Y."/>
            <person name="Liu Q."/>
            <person name="Guo Z."/>
            <person name="Lei P."/>
            <person name="Huang B."/>
        </authorList>
    </citation>
    <scope>NUCLEOTIDE SEQUENCE [LARGE SCALE GENOMIC DNA]</scope>
    <source>
        <strain evidence="1 2">M6</strain>
    </source>
</reference>
<dbReference type="EMBL" id="CP059851">
    <property type="protein sequence ID" value="QMW24579.1"/>
    <property type="molecule type" value="Genomic_DNA"/>
</dbReference>